<accession>A0A1J1CAZ9</accession>
<dbReference type="Proteomes" id="UP000183868">
    <property type="component" value="Chromosome"/>
</dbReference>
<reference evidence="1 2" key="1">
    <citation type="submission" date="2016-11" db="EMBL/GenBank/DDBJ databases">
        <title>Genomic analysis of Caldithrix abyssi and proposal of a novel bacterial phylum Caldithrichaeota.</title>
        <authorList>
            <person name="Kublanov I."/>
            <person name="Sigalova O."/>
            <person name="Gavrilov S."/>
            <person name="Lebedinsky A."/>
            <person name="Ivanova N."/>
            <person name="Daum C."/>
            <person name="Reddy T."/>
            <person name="Klenk H.P."/>
            <person name="Goker M."/>
            <person name="Reva O."/>
            <person name="Miroshnichenko M."/>
            <person name="Kyprides N."/>
            <person name="Woyke T."/>
            <person name="Gelfand M."/>
        </authorList>
    </citation>
    <scope>NUCLEOTIDE SEQUENCE [LARGE SCALE GENOMIC DNA]</scope>
    <source>
        <strain evidence="1 2">LF13</strain>
    </source>
</reference>
<dbReference type="EMBL" id="CP018099">
    <property type="protein sequence ID" value="APF19572.1"/>
    <property type="molecule type" value="Genomic_DNA"/>
</dbReference>
<gene>
    <name evidence="1" type="ORF">Cabys_2824</name>
</gene>
<sequence length="44" mass="4921">MQATFIKAAKAWPLLFEPLIIKPGMFFQGWPSFRPALEAVANSV</sequence>
<dbReference type="KEGG" id="caby:Cabys_2824"/>
<evidence type="ECO:0000313" key="1">
    <source>
        <dbReference type="EMBL" id="APF19572.1"/>
    </source>
</evidence>
<evidence type="ECO:0000313" key="2">
    <source>
        <dbReference type="Proteomes" id="UP000183868"/>
    </source>
</evidence>
<organism evidence="1 2">
    <name type="scientific">Caldithrix abyssi DSM 13497</name>
    <dbReference type="NCBI Taxonomy" id="880073"/>
    <lineage>
        <taxon>Bacteria</taxon>
        <taxon>Pseudomonadati</taxon>
        <taxon>Calditrichota</taxon>
        <taxon>Calditrichia</taxon>
        <taxon>Calditrichales</taxon>
        <taxon>Calditrichaceae</taxon>
        <taxon>Caldithrix</taxon>
    </lineage>
</organism>
<name>A0A1J1CAZ9_CALAY</name>
<dbReference type="AlphaFoldDB" id="A0A1J1CAZ9"/>
<proteinExistence type="predicted"/>
<protein>
    <submittedName>
        <fullName evidence="1">Uncharacterized protein</fullName>
    </submittedName>
</protein>